<feature type="chain" id="PRO_5013957658" description="Secreted protein" evidence="2">
    <location>
        <begin position="24"/>
        <end position="196"/>
    </location>
</feature>
<feature type="compositionally biased region" description="Basic and acidic residues" evidence="1">
    <location>
        <begin position="87"/>
        <end position="96"/>
    </location>
</feature>
<dbReference type="EMBL" id="KZ293666">
    <property type="protein sequence ID" value="PBK90265.1"/>
    <property type="molecule type" value="Genomic_DNA"/>
</dbReference>
<organism evidence="3 4">
    <name type="scientific">Armillaria gallica</name>
    <name type="common">Bulbous honey fungus</name>
    <name type="synonym">Armillaria bulbosa</name>
    <dbReference type="NCBI Taxonomy" id="47427"/>
    <lineage>
        <taxon>Eukaryota</taxon>
        <taxon>Fungi</taxon>
        <taxon>Dikarya</taxon>
        <taxon>Basidiomycota</taxon>
        <taxon>Agaricomycotina</taxon>
        <taxon>Agaricomycetes</taxon>
        <taxon>Agaricomycetidae</taxon>
        <taxon>Agaricales</taxon>
        <taxon>Marasmiineae</taxon>
        <taxon>Physalacriaceae</taxon>
        <taxon>Armillaria</taxon>
    </lineage>
</organism>
<dbReference type="InParanoid" id="A0A2H3D4T8"/>
<evidence type="ECO:0000256" key="1">
    <source>
        <dbReference type="SAM" id="MobiDB-lite"/>
    </source>
</evidence>
<name>A0A2H3D4T8_ARMGA</name>
<evidence type="ECO:0000313" key="4">
    <source>
        <dbReference type="Proteomes" id="UP000217790"/>
    </source>
</evidence>
<reference evidence="4" key="1">
    <citation type="journal article" date="2017" name="Nat. Ecol. Evol.">
        <title>Genome expansion and lineage-specific genetic innovations in the forest pathogenic fungi Armillaria.</title>
        <authorList>
            <person name="Sipos G."/>
            <person name="Prasanna A.N."/>
            <person name="Walter M.C."/>
            <person name="O'Connor E."/>
            <person name="Balint B."/>
            <person name="Krizsan K."/>
            <person name="Kiss B."/>
            <person name="Hess J."/>
            <person name="Varga T."/>
            <person name="Slot J."/>
            <person name="Riley R."/>
            <person name="Boka B."/>
            <person name="Rigling D."/>
            <person name="Barry K."/>
            <person name="Lee J."/>
            <person name="Mihaltcheva S."/>
            <person name="LaButti K."/>
            <person name="Lipzen A."/>
            <person name="Waldron R."/>
            <person name="Moloney N.M."/>
            <person name="Sperisen C."/>
            <person name="Kredics L."/>
            <person name="Vagvoelgyi C."/>
            <person name="Patrignani A."/>
            <person name="Fitzpatrick D."/>
            <person name="Nagy I."/>
            <person name="Doyle S."/>
            <person name="Anderson J.B."/>
            <person name="Grigoriev I.V."/>
            <person name="Gueldener U."/>
            <person name="Muensterkoetter M."/>
            <person name="Nagy L.G."/>
        </authorList>
    </citation>
    <scope>NUCLEOTIDE SEQUENCE [LARGE SCALE GENOMIC DNA]</scope>
    <source>
        <strain evidence="4">Ar21-2</strain>
    </source>
</reference>
<keyword evidence="4" id="KW-1185">Reference proteome</keyword>
<accession>A0A2H3D4T8</accession>
<dbReference type="Proteomes" id="UP000217790">
    <property type="component" value="Unassembled WGS sequence"/>
</dbReference>
<evidence type="ECO:0000256" key="2">
    <source>
        <dbReference type="SAM" id="SignalP"/>
    </source>
</evidence>
<feature type="signal peptide" evidence="2">
    <location>
        <begin position="1"/>
        <end position="23"/>
    </location>
</feature>
<sequence>MYHGVYVGSTITLHMLVSATVSACSSPVSTFRSSWRVLVRMGLASHNILSTFPYNPPPESPSTSSPHVAAFRIDDGSEGSTVAADTHAGDKHDRGTKSAKLQTENSRRRYLRRTHLKRVRIHELIGCTFEAGRPIAMPSRPLPALPPFSLLRERHQKATPRPSSRRSARRYMTNRYARVTSAFHPRVRCCCGSAST</sequence>
<dbReference type="AlphaFoldDB" id="A0A2H3D4T8"/>
<protein>
    <recommendedName>
        <fullName evidence="5">Secreted protein</fullName>
    </recommendedName>
</protein>
<evidence type="ECO:0008006" key="5">
    <source>
        <dbReference type="Google" id="ProtNLM"/>
    </source>
</evidence>
<evidence type="ECO:0000313" key="3">
    <source>
        <dbReference type="EMBL" id="PBK90265.1"/>
    </source>
</evidence>
<keyword evidence="2" id="KW-0732">Signal</keyword>
<gene>
    <name evidence="3" type="ORF">ARMGADRAFT_311869</name>
</gene>
<proteinExistence type="predicted"/>
<feature type="region of interest" description="Disordered" evidence="1">
    <location>
        <begin position="78"/>
        <end position="106"/>
    </location>
</feature>